<sequence length="22" mass="2625">MNFTMNIFVLSFVNLVAYRVVF</sequence>
<evidence type="ECO:0000313" key="1">
    <source>
        <dbReference type="Proteomes" id="UP000095283"/>
    </source>
</evidence>
<organism evidence="1 2">
    <name type="scientific">Heterorhabditis bacteriophora</name>
    <name type="common">Entomopathogenic nematode worm</name>
    <dbReference type="NCBI Taxonomy" id="37862"/>
    <lineage>
        <taxon>Eukaryota</taxon>
        <taxon>Metazoa</taxon>
        <taxon>Ecdysozoa</taxon>
        <taxon>Nematoda</taxon>
        <taxon>Chromadorea</taxon>
        <taxon>Rhabditida</taxon>
        <taxon>Rhabditina</taxon>
        <taxon>Rhabditomorpha</taxon>
        <taxon>Strongyloidea</taxon>
        <taxon>Heterorhabditidae</taxon>
        <taxon>Heterorhabditis</taxon>
    </lineage>
</organism>
<dbReference type="AlphaFoldDB" id="A0A1I7WNS9"/>
<reference evidence="2" key="1">
    <citation type="submission" date="2016-11" db="UniProtKB">
        <authorList>
            <consortium name="WormBaseParasite"/>
        </authorList>
    </citation>
    <scope>IDENTIFICATION</scope>
</reference>
<dbReference type="Proteomes" id="UP000095283">
    <property type="component" value="Unplaced"/>
</dbReference>
<keyword evidence="1" id="KW-1185">Reference proteome</keyword>
<dbReference type="WBParaSite" id="Hba_06801">
    <property type="protein sequence ID" value="Hba_06801"/>
    <property type="gene ID" value="Hba_06801"/>
</dbReference>
<accession>A0A1I7WNS9</accession>
<protein>
    <submittedName>
        <fullName evidence="2">DUF3956 domain-containing protein</fullName>
    </submittedName>
</protein>
<evidence type="ECO:0000313" key="2">
    <source>
        <dbReference type="WBParaSite" id="Hba_06801"/>
    </source>
</evidence>
<proteinExistence type="predicted"/>
<name>A0A1I7WNS9_HETBA</name>